<dbReference type="SUPFAM" id="SSF103473">
    <property type="entry name" value="MFS general substrate transporter"/>
    <property type="match status" value="1"/>
</dbReference>
<dbReference type="Proteomes" id="UP000697127">
    <property type="component" value="Unassembled WGS sequence"/>
</dbReference>
<evidence type="ECO:0000259" key="8">
    <source>
        <dbReference type="Pfam" id="PF01521"/>
    </source>
</evidence>
<sequence length="638" mass="71775">MSAINTDMPFDKDSVILFRIPITDIPIRLSTIKYTTFLLSGIASLWPWNCFLSASDYFQDRFKSNPILSNNYSSTMMTISTITSTLFNYYLSRNQNNINYMNRLKNGNYLQMIIFLIMTISILIIPKNWINFYFIFVMLNVLVTSIGSCLTQVGMMALVNIEGSFYANATVVGNAIAGVLPSISMILAVISNPLIDLNINNNNNNKIETEIQNSEIDRSSDAIKYFITSVLMAILAQISIFIMEYYEKKSIYIPELNNEETENEEIETLEDRIGETNKLNKIYIGFKQLWSKLKYVELTIILTFSLTLIFPVFASNVESIKISKKLFVPLAFLIWNIGDLFGRIICAIPFLLIKREIILISYSILRLLFIPLFLMCNINNKGNNKIGDFGYLLIQFLFGLTNGQLFSSSYMCVGGLLDTKDEQRAAAAFTALLINVSLLMMMLRTGSLKRIAFTGIRLNSTTVKGATTTTTTTTPSTIKSFKKSTISPESDFTATKIQNQQISDHNNLPLQLGITSSAANKLTLLSKEENNPKLALRLVVSSGGCHGFQYDLKITDTNEFKPNENDSLFERNGGKLIVDKDALEIMRDSKIDYVKELIGEGFKVIESPLTKSSCGCGSSFDVDFEKLEKTSNDQEKEN</sequence>
<feature type="domain" description="Core" evidence="8">
    <location>
        <begin position="511"/>
        <end position="617"/>
    </location>
</feature>
<feature type="transmembrane region" description="Helical" evidence="7">
    <location>
        <begin position="225"/>
        <end position="246"/>
    </location>
</feature>
<dbReference type="GO" id="GO:0051536">
    <property type="term" value="F:iron-sulfur cluster binding"/>
    <property type="evidence" value="ECO:0007669"/>
    <property type="project" value="InterPro"/>
</dbReference>
<feature type="transmembrane region" description="Helical" evidence="7">
    <location>
        <begin position="426"/>
        <end position="443"/>
    </location>
</feature>
<dbReference type="EMBL" id="PUHW01000066">
    <property type="protein sequence ID" value="KAG0689687.1"/>
    <property type="molecule type" value="Genomic_DNA"/>
</dbReference>
<dbReference type="NCBIfam" id="TIGR00049">
    <property type="entry name" value="iron-sulfur cluster assembly accessory protein"/>
    <property type="match status" value="1"/>
</dbReference>
<feature type="transmembrane region" description="Helical" evidence="7">
    <location>
        <begin position="326"/>
        <end position="351"/>
    </location>
</feature>
<dbReference type="InterPro" id="IPR016092">
    <property type="entry name" value="ATAP"/>
</dbReference>
<reference evidence="9" key="1">
    <citation type="submission" date="2020-11" db="EMBL/GenBank/DDBJ databases">
        <title>Kefir isolates.</title>
        <authorList>
            <person name="Marcisauskas S."/>
            <person name="Kim Y."/>
            <person name="Blasche S."/>
        </authorList>
    </citation>
    <scope>NUCLEOTIDE SEQUENCE</scope>
    <source>
        <strain evidence="9">Olga-1</strain>
    </source>
</reference>
<feature type="transmembrane region" description="Helical" evidence="7">
    <location>
        <begin position="389"/>
        <end position="406"/>
    </location>
</feature>
<feature type="transmembrane region" description="Helical" evidence="7">
    <location>
        <begin position="70"/>
        <end position="89"/>
    </location>
</feature>
<proteinExistence type="inferred from homology"/>
<accession>A0A9P7BES7</accession>
<comment type="subcellular location">
    <subcellularLocation>
        <location evidence="1">Membrane</location>
        <topology evidence="1">Multi-pass membrane protein</topology>
    </subcellularLocation>
</comment>
<dbReference type="GO" id="GO:0005886">
    <property type="term" value="C:plasma membrane"/>
    <property type="evidence" value="ECO:0007669"/>
    <property type="project" value="TreeGrafter"/>
</dbReference>
<dbReference type="PANTHER" id="PTHR10332:SF88">
    <property type="entry name" value="EQUILIBRATIVE NUCLEOSIDE TRANSPORTER 1, ISOFORM A"/>
    <property type="match status" value="1"/>
</dbReference>
<feature type="transmembrane region" description="Helical" evidence="7">
    <location>
        <begin position="357"/>
        <end position="377"/>
    </location>
</feature>
<name>A0A9P7BES7_9ASCO</name>
<feature type="transmembrane region" description="Helical" evidence="7">
    <location>
        <begin position="295"/>
        <end position="314"/>
    </location>
</feature>
<dbReference type="AlphaFoldDB" id="A0A9P7BES7"/>
<dbReference type="InterPro" id="IPR000361">
    <property type="entry name" value="ATAP_core_dom"/>
</dbReference>
<dbReference type="Gene3D" id="2.60.300.12">
    <property type="entry name" value="HesB-like domain"/>
    <property type="match status" value="1"/>
</dbReference>
<keyword evidence="3" id="KW-0813">Transport</keyword>
<dbReference type="GO" id="GO:0034257">
    <property type="term" value="F:nicotinamide riboside transmembrane transporter activity"/>
    <property type="evidence" value="ECO:0007669"/>
    <property type="project" value="TreeGrafter"/>
</dbReference>
<evidence type="ECO:0000256" key="7">
    <source>
        <dbReference type="SAM" id="Phobius"/>
    </source>
</evidence>
<comment type="caution">
    <text evidence="9">The sequence shown here is derived from an EMBL/GenBank/DDBJ whole genome shotgun (WGS) entry which is preliminary data.</text>
</comment>
<evidence type="ECO:0000256" key="5">
    <source>
        <dbReference type="ARBA" id="ARBA00022989"/>
    </source>
</evidence>
<keyword evidence="6 7" id="KW-0472">Membrane</keyword>
<evidence type="ECO:0000313" key="10">
    <source>
        <dbReference type="Proteomes" id="UP000697127"/>
    </source>
</evidence>
<dbReference type="Pfam" id="PF01733">
    <property type="entry name" value="Nucleoside_tran"/>
    <property type="match status" value="1"/>
</dbReference>
<dbReference type="InterPro" id="IPR036259">
    <property type="entry name" value="MFS_trans_sf"/>
</dbReference>
<dbReference type="Pfam" id="PF01521">
    <property type="entry name" value="Fe-S_biosyn"/>
    <property type="match status" value="1"/>
</dbReference>
<evidence type="ECO:0000313" key="9">
    <source>
        <dbReference type="EMBL" id="KAG0689687.1"/>
    </source>
</evidence>
<dbReference type="GO" id="GO:0000329">
    <property type="term" value="C:fungal-type vacuole membrane"/>
    <property type="evidence" value="ECO:0007669"/>
    <property type="project" value="TreeGrafter"/>
</dbReference>
<dbReference type="PANTHER" id="PTHR10332">
    <property type="entry name" value="EQUILIBRATIVE NUCLEOSIDE TRANSPORTER"/>
    <property type="match status" value="1"/>
</dbReference>
<evidence type="ECO:0000256" key="3">
    <source>
        <dbReference type="ARBA" id="ARBA00022448"/>
    </source>
</evidence>
<feature type="transmembrane region" description="Helical" evidence="7">
    <location>
        <begin position="132"/>
        <end position="159"/>
    </location>
</feature>
<feature type="transmembrane region" description="Helical" evidence="7">
    <location>
        <begin position="165"/>
        <end position="190"/>
    </location>
</feature>
<feature type="transmembrane region" description="Helical" evidence="7">
    <location>
        <begin position="109"/>
        <end position="125"/>
    </location>
</feature>
<gene>
    <name evidence="9" type="ORF">C6P40_004632</name>
</gene>
<keyword evidence="5 7" id="KW-1133">Transmembrane helix</keyword>
<dbReference type="InterPro" id="IPR035903">
    <property type="entry name" value="HesB-like_dom_sf"/>
</dbReference>
<organism evidence="9 10">
    <name type="scientific">Pichia californica</name>
    <dbReference type="NCBI Taxonomy" id="460514"/>
    <lineage>
        <taxon>Eukaryota</taxon>
        <taxon>Fungi</taxon>
        <taxon>Dikarya</taxon>
        <taxon>Ascomycota</taxon>
        <taxon>Saccharomycotina</taxon>
        <taxon>Pichiomycetes</taxon>
        <taxon>Pichiales</taxon>
        <taxon>Pichiaceae</taxon>
        <taxon>Pichia</taxon>
    </lineage>
</organism>
<comment type="similarity">
    <text evidence="2">Belongs to the SLC29A/ENT transporter (TC 2.A.57) family.</text>
</comment>
<evidence type="ECO:0000256" key="4">
    <source>
        <dbReference type="ARBA" id="ARBA00022692"/>
    </source>
</evidence>
<evidence type="ECO:0000256" key="2">
    <source>
        <dbReference type="ARBA" id="ARBA00007965"/>
    </source>
</evidence>
<evidence type="ECO:0000256" key="6">
    <source>
        <dbReference type="ARBA" id="ARBA00023136"/>
    </source>
</evidence>
<dbReference type="SUPFAM" id="SSF89360">
    <property type="entry name" value="HesB-like domain"/>
    <property type="match status" value="1"/>
</dbReference>
<dbReference type="GO" id="GO:0015205">
    <property type="term" value="F:nucleobase transmembrane transporter activity"/>
    <property type="evidence" value="ECO:0007669"/>
    <property type="project" value="TreeGrafter"/>
</dbReference>
<dbReference type="InterPro" id="IPR002259">
    <property type="entry name" value="Eqnu_transpt"/>
</dbReference>
<protein>
    <recommendedName>
        <fullName evidence="8">Core domain-containing protein</fullName>
    </recommendedName>
</protein>
<keyword evidence="10" id="KW-1185">Reference proteome</keyword>
<keyword evidence="4 7" id="KW-0812">Transmembrane</keyword>
<evidence type="ECO:0000256" key="1">
    <source>
        <dbReference type="ARBA" id="ARBA00004141"/>
    </source>
</evidence>
<dbReference type="GO" id="GO:0016226">
    <property type="term" value="P:iron-sulfur cluster assembly"/>
    <property type="evidence" value="ECO:0007669"/>
    <property type="project" value="InterPro"/>
</dbReference>
<dbReference type="PRINTS" id="PR01130">
    <property type="entry name" value="DERENTRNSPRT"/>
</dbReference>